<dbReference type="SUPFAM" id="SSF54427">
    <property type="entry name" value="NTF2-like"/>
    <property type="match status" value="1"/>
</dbReference>
<protein>
    <submittedName>
        <fullName evidence="1">Nuclear transport factor 2 family protein</fullName>
    </submittedName>
</protein>
<proteinExistence type="predicted"/>
<dbReference type="OrthoDB" id="117186at2"/>
<organism evidence="1 2">
    <name type="scientific">Flavobacterium cupreum</name>
    <dbReference type="NCBI Taxonomy" id="2133766"/>
    <lineage>
        <taxon>Bacteria</taxon>
        <taxon>Pseudomonadati</taxon>
        <taxon>Bacteroidota</taxon>
        <taxon>Flavobacteriia</taxon>
        <taxon>Flavobacteriales</taxon>
        <taxon>Flavobacteriaceae</taxon>
        <taxon>Flavobacterium</taxon>
    </lineage>
</organism>
<name>A0A434A156_9FLAO</name>
<dbReference type="InterPro" id="IPR032710">
    <property type="entry name" value="NTF2-like_dom_sf"/>
</dbReference>
<comment type="caution">
    <text evidence="1">The sequence shown here is derived from an EMBL/GenBank/DDBJ whole genome shotgun (WGS) entry which is preliminary data.</text>
</comment>
<gene>
    <name evidence="1" type="ORF">D0817_22460</name>
</gene>
<evidence type="ECO:0000313" key="2">
    <source>
        <dbReference type="Proteomes" id="UP000288102"/>
    </source>
</evidence>
<dbReference type="Proteomes" id="UP000288102">
    <property type="component" value="Unassembled WGS sequence"/>
</dbReference>
<evidence type="ECO:0000313" key="1">
    <source>
        <dbReference type="EMBL" id="RUT68091.1"/>
    </source>
</evidence>
<accession>A0A434A156</accession>
<sequence length="144" mass="16547">MKKVIVLTLLLFGVVGNAQKKDVQEVIDNFFVAFHQKDTLKLKLVCSDKLILQSISESAIKGNKLSDENVKEFYKSIAAIPSNVTFKEKILSSVIQIDGSMAHVWAPYEFYFNDKLSHSGVNTFTLFKEKDKWRIIYLIDTRRK</sequence>
<reference evidence="2" key="1">
    <citation type="journal article" date="2019" name="Syst. Appl. Microbiol.">
        <title>Flavobacterium circumlabens sp. nov. and Flavobacterium cupreum sp. nov., two psychrotrophic species isolated from Antarctic environmental samples.</title>
        <authorList>
            <person name="Kralova S."/>
            <person name="Busse H.-J."/>
            <person name="Svec P."/>
            <person name="Maslanova I."/>
            <person name="Stankova E."/>
            <person name="Bartak M."/>
            <person name="Sedlacek I."/>
        </authorList>
    </citation>
    <scope>NUCLEOTIDE SEQUENCE [LARGE SCALE GENOMIC DNA]</scope>
    <source>
        <strain evidence="2">CCM 8825</strain>
    </source>
</reference>
<dbReference type="RefSeq" id="WP_127340531.1">
    <property type="nucleotide sequence ID" value="NZ_QWDM01000020.1"/>
</dbReference>
<dbReference type="AlphaFoldDB" id="A0A434A156"/>
<dbReference type="Gene3D" id="3.10.450.50">
    <property type="match status" value="1"/>
</dbReference>
<keyword evidence="2" id="KW-1185">Reference proteome</keyword>
<dbReference type="EMBL" id="QWDM01000020">
    <property type="protein sequence ID" value="RUT68091.1"/>
    <property type="molecule type" value="Genomic_DNA"/>
</dbReference>